<evidence type="ECO:0000256" key="1">
    <source>
        <dbReference type="ARBA" id="ARBA00004141"/>
    </source>
</evidence>
<feature type="transmembrane region" description="Helical" evidence="6">
    <location>
        <begin position="244"/>
        <end position="263"/>
    </location>
</feature>
<keyword evidence="3 6" id="KW-1133">Transmembrane helix</keyword>
<evidence type="ECO:0000259" key="8">
    <source>
        <dbReference type="Pfam" id="PF08619"/>
    </source>
</evidence>
<feature type="domain" description="Alkali metal cation/H+ antiporter Nha1 C-terminal" evidence="8">
    <location>
        <begin position="621"/>
        <end position="662"/>
    </location>
</feature>
<protein>
    <recommendedName>
        <fullName evidence="11">Cation/H+ exchanger domain-containing protein</fullName>
    </recommendedName>
</protein>
<dbReference type="PANTHER" id="PTHR31382">
    <property type="entry name" value="NA(+)/H(+) ANTIPORTER"/>
    <property type="match status" value="1"/>
</dbReference>
<dbReference type="GO" id="GO:0120029">
    <property type="term" value="P:proton export across plasma membrane"/>
    <property type="evidence" value="ECO:0007669"/>
    <property type="project" value="InterPro"/>
</dbReference>
<gene>
    <name evidence="9" type="ORF">LTR84_002903</name>
</gene>
<feature type="transmembrane region" description="Helical" evidence="6">
    <location>
        <begin position="202"/>
        <end position="224"/>
    </location>
</feature>
<dbReference type="Pfam" id="PF00999">
    <property type="entry name" value="Na_H_Exchanger"/>
    <property type="match status" value="1"/>
</dbReference>
<dbReference type="Pfam" id="PF08619">
    <property type="entry name" value="Nha1_C"/>
    <property type="match status" value="2"/>
</dbReference>
<feature type="transmembrane region" description="Helical" evidence="6">
    <location>
        <begin position="408"/>
        <end position="432"/>
    </location>
</feature>
<dbReference type="GO" id="GO:0005886">
    <property type="term" value="C:plasma membrane"/>
    <property type="evidence" value="ECO:0007669"/>
    <property type="project" value="InterPro"/>
</dbReference>
<feature type="transmembrane region" description="Helical" evidence="6">
    <location>
        <begin position="361"/>
        <end position="380"/>
    </location>
</feature>
<feature type="compositionally biased region" description="Basic and acidic residues" evidence="5">
    <location>
        <begin position="497"/>
        <end position="508"/>
    </location>
</feature>
<dbReference type="GO" id="GO:0042391">
    <property type="term" value="P:regulation of membrane potential"/>
    <property type="evidence" value="ECO:0007669"/>
    <property type="project" value="InterPro"/>
</dbReference>
<keyword evidence="10" id="KW-1185">Reference proteome</keyword>
<reference evidence="9 10" key="1">
    <citation type="submission" date="2023-08" db="EMBL/GenBank/DDBJ databases">
        <title>Black Yeasts Isolated from many extreme environments.</title>
        <authorList>
            <person name="Coleine C."/>
            <person name="Stajich J.E."/>
            <person name="Selbmann L."/>
        </authorList>
    </citation>
    <scope>NUCLEOTIDE SEQUENCE [LARGE SCALE GENOMIC DNA]</scope>
    <source>
        <strain evidence="9 10">CCFEE 5792</strain>
    </source>
</reference>
<name>A0AAV9NAC9_9EURO</name>
<evidence type="ECO:0000256" key="3">
    <source>
        <dbReference type="ARBA" id="ARBA00022989"/>
    </source>
</evidence>
<evidence type="ECO:0000313" key="9">
    <source>
        <dbReference type="EMBL" id="KAK5052099.1"/>
    </source>
</evidence>
<feature type="region of interest" description="Disordered" evidence="5">
    <location>
        <begin position="605"/>
        <end position="713"/>
    </location>
</feature>
<feature type="transmembrane region" description="Helical" evidence="6">
    <location>
        <begin position="101"/>
        <end position="122"/>
    </location>
</feature>
<evidence type="ECO:0000256" key="5">
    <source>
        <dbReference type="SAM" id="MobiDB-lite"/>
    </source>
</evidence>
<dbReference type="RefSeq" id="XP_064706113.1">
    <property type="nucleotide sequence ID" value="XM_064846503.1"/>
</dbReference>
<feature type="compositionally biased region" description="Basic and acidic residues" evidence="5">
    <location>
        <begin position="704"/>
        <end position="713"/>
    </location>
</feature>
<feature type="domain" description="Cation/H+ exchanger transmembrane" evidence="7">
    <location>
        <begin position="23"/>
        <end position="430"/>
    </location>
</feature>
<evidence type="ECO:0000256" key="4">
    <source>
        <dbReference type="ARBA" id="ARBA00023136"/>
    </source>
</evidence>
<evidence type="ECO:0000256" key="6">
    <source>
        <dbReference type="SAM" id="Phobius"/>
    </source>
</evidence>
<evidence type="ECO:0000259" key="7">
    <source>
        <dbReference type="Pfam" id="PF00999"/>
    </source>
</evidence>
<dbReference type="AlphaFoldDB" id="A0AAV9NAC9"/>
<feature type="transmembrane region" description="Helical" evidence="6">
    <location>
        <begin position="12"/>
        <end position="31"/>
    </location>
</feature>
<evidence type="ECO:0000313" key="10">
    <source>
        <dbReference type="Proteomes" id="UP001358417"/>
    </source>
</evidence>
<proteinExistence type="predicted"/>
<feature type="transmembrane region" description="Helical" evidence="6">
    <location>
        <begin position="323"/>
        <end position="341"/>
    </location>
</feature>
<comment type="subcellular location">
    <subcellularLocation>
        <location evidence="1">Membrane</location>
        <topology evidence="1">Multi-pass membrane protein</topology>
    </subcellularLocation>
</comment>
<dbReference type="Gene3D" id="1.20.1530.20">
    <property type="match status" value="1"/>
</dbReference>
<dbReference type="InterPro" id="IPR038770">
    <property type="entry name" value="Na+/solute_symporter_sf"/>
</dbReference>
<accession>A0AAV9NAC9</accession>
<evidence type="ECO:0000256" key="2">
    <source>
        <dbReference type="ARBA" id="ARBA00022692"/>
    </source>
</evidence>
<feature type="transmembrane region" description="Helical" evidence="6">
    <location>
        <begin position="43"/>
        <end position="62"/>
    </location>
</feature>
<evidence type="ECO:0008006" key="11">
    <source>
        <dbReference type="Google" id="ProtNLM"/>
    </source>
</evidence>
<organism evidence="9 10">
    <name type="scientific">Exophiala bonariae</name>
    <dbReference type="NCBI Taxonomy" id="1690606"/>
    <lineage>
        <taxon>Eukaryota</taxon>
        <taxon>Fungi</taxon>
        <taxon>Dikarya</taxon>
        <taxon>Ascomycota</taxon>
        <taxon>Pezizomycotina</taxon>
        <taxon>Eurotiomycetes</taxon>
        <taxon>Chaetothyriomycetidae</taxon>
        <taxon>Chaetothyriales</taxon>
        <taxon>Herpotrichiellaceae</taxon>
        <taxon>Exophiala</taxon>
    </lineage>
</organism>
<dbReference type="GO" id="GO:0036376">
    <property type="term" value="P:sodium ion export across plasma membrane"/>
    <property type="evidence" value="ECO:0007669"/>
    <property type="project" value="InterPro"/>
</dbReference>
<dbReference type="GO" id="GO:0030007">
    <property type="term" value="P:intracellular potassium ion homeostasis"/>
    <property type="evidence" value="ECO:0007669"/>
    <property type="project" value="TreeGrafter"/>
</dbReference>
<dbReference type="InterPro" id="IPR006153">
    <property type="entry name" value="Cation/H_exchanger_TM"/>
</dbReference>
<dbReference type="GeneID" id="89971102"/>
<dbReference type="Proteomes" id="UP001358417">
    <property type="component" value="Unassembled WGS sequence"/>
</dbReference>
<dbReference type="GO" id="GO:0015385">
    <property type="term" value="F:sodium:proton antiporter activity"/>
    <property type="evidence" value="ECO:0007669"/>
    <property type="project" value="InterPro"/>
</dbReference>
<feature type="domain" description="Alkali metal cation/H+ antiporter Nha1 C-terminal" evidence="8">
    <location>
        <begin position="535"/>
        <end position="609"/>
    </location>
</feature>
<feature type="compositionally biased region" description="Polar residues" evidence="5">
    <location>
        <begin position="461"/>
        <end position="475"/>
    </location>
</feature>
<keyword evidence="2 6" id="KW-0812">Transmembrane</keyword>
<comment type="caution">
    <text evidence="9">The sequence shown here is derived from an EMBL/GenBank/DDBJ whole genome shotgun (WGS) entry which is preliminary data.</text>
</comment>
<feature type="compositionally biased region" description="Low complexity" evidence="5">
    <location>
        <begin position="525"/>
        <end position="534"/>
    </location>
</feature>
<sequence>MASPLHVTELNVITLFLSLFMVIFMLTSLFITQKVYLGPAPVAFIVGIVFGPRGVSLINPLSWDNVNIIILEISRIVLAVQSFGNAIELPKTYLERHWQSVAYIIGPVMIGGWLITTCFVKLMVPVLNWTQCLACSACFNAIDPVLAATVLSGNFGRRVPKHLRDMLRTEAAANGVTTTIVLELASYLLRYPYASKTVATKVFSITFAYQSIFGTFAGIIIGYVARISLRKAYRLNTIDRPSMLAFYLSIALLSTGFGTIIGVDEVNMAFFAGIGLDNDDWYERKTEQTFFSSAIDLVLNLSYFVLIGSVIPWQSFNSDTLCVIPWRLVVGVLCIFLFRRIPMLFLFKRLIPDIRTWREALFYGHFGPIGAGSIFSALLIRGNLSPGSRMVVDAVPTEPDTRQFLDQLWTIVTFVFVCSNIVHGTSIAIFTLGKRINTLTITLSYTQEDDRVASWMNRLPRNTSESTRMPRTDLSNWDEELEREVPQPGIPKLMLRRQREDDELSDHQPRRRRRSKSWPQVTERPTTSATAPTMSSVGHVYQIGNTIIVEDDDGEIIKTYNLPPSQSQESSGVFSRGFASMGLGAGTRLSTRDFIRQVQDLGLNSRMGPASAEAEAEAEGEGEAGPSTAMPGAYDIDDDEETPAEKRRRLAALGLSQRGDNDSGDDDDNFSRYAGPSNQVREVDVETTKAGSSTEPRGRSRKHVQFESDLYRA</sequence>
<dbReference type="PANTHER" id="PTHR31382:SF2">
    <property type="entry name" value="CATION_H+ EXCHANGER DOMAIN-CONTAINING PROTEIN"/>
    <property type="match status" value="1"/>
</dbReference>
<feature type="transmembrane region" description="Helical" evidence="6">
    <location>
        <begin position="290"/>
        <end position="311"/>
    </location>
</feature>
<feature type="region of interest" description="Disordered" evidence="5">
    <location>
        <begin position="461"/>
        <end position="534"/>
    </location>
</feature>
<dbReference type="InterPro" id="IPR013928">
    <property type="entry name" value="Cation/H_antiporter_C"/>
</dbReference>
<dbReference type="InterPro" id="IPR004712">
    <property type="entry name" value="Na+/H+_antiporter_fungi"/>
</dbReference>
<dbReference type="EMBL" id="JAVRRD010000014">
    <property type="protein sequence ID" value="KAK5052099.1"/>
    <property type="molecule type" value="Genomic_DNA"/>
</dbReference>
<keyword evidence="4 6" id="KW-0472">Membrane</keyword>